<dbReference type="GO" id="GO:0071949">
    <property type="term" value="F:FAD binding"/>
    <property type="evidence" value="ECO:0007669"/>
    <property type="project" value="InterPro"/>
</dbReference>
<evidence type="ECO:0000313" key="3">
    <source>
        <dbReference type="EMBL" id="QJD99715.1"/>
    </source>
</evidence>
<dbReference type="InterPro" id="IPR016169">
    <property type="entry name" value="FAD-bd_PCMH_sub2"/>
</dbReference>
<evidence type="ECO:0000259" key="2">
    <source>
        <dbReference type="PROSITE" id="PS51387"/>
    </source>
</evidence>
<dbReference type="KEGG" id="mfy:HH212_06470"/>
<evidence type="ECO:0000313" key="4">
    <source>
        <dbReference type="Proteomes" id="UP000502415"/>
    </source>
</evidence>
<dbReference type="RefSeq" id="WP_169434666.1">
    <property type="nucleotide sequence ID" value="NZ_CP051685.1"/>
</dbReference>
<keyword evidence="4" id="KW-1185">Reference proteome</keyword>
<name>A0A7Z2VUJ1_9BURK</name>
<dbReference type="EMBL" id="CP051685">
    <property type="protein sequence ID" value="QJD99715.1"/>
    <property type="molecule type" value="Genomic_DNA"/>
</dbReference>
<dbReference type="PANTHER" id="PTHR42659">
    <property type="entry name" value="XANTHINE DEHYDROGENASE SUBUNIT C-RELATED"/>
    <property type="match status" value="1"/>
</dbReference>
<dbReference type="Gene3D" id="3.30.465.10">
    <property type="match status" value="2"/>
</dbReference>
<sequence>MIPFTYARAQDALEAVRLGAQAQAAYLGGGTNLVDLLRETVARPSALVDVSGLSRDIEERADGSLLVGAAATNTALAEHRAVRTRYPLLARAIMAGASGQIRNMATVGGNILQRTRCTYFYDNDGSRCNKRTPGQGCDAVDGFNRIHAVLGASPSCVATHPSDMCVALAALDAIVHLQGAGGTRTLPLTDLHRLPEDHPERDTVLAPGELITAVELPALPFAAHSTYRKVRDRSSYAFALVSVAAALDLEDGIVKDVRLALGGVAHKPWRAWKAEAALKGKPLTDDALRAAAAAELAGAQALRDNGFKIELAQRTMVAVVRGLAGAAAKAANKGEQP</sequence>
<dbReference type="AlphaFoldDB" id="A0A7Z2VUJ1"/>
<protein>
    <submittedName>
        <fullName evidence="3">Xanthine dehydrogenase family protein subunit M</fullName>
    </submittedName>
</protein>
<dbReference type="InterPro" id="IPR016167">
    <property type="entry name" value="FAD-bd_PCMH_sub1"/>
</dbReference>
<dbReference type="GO" id="GO:0016491">
    <property type="term" value="F:oxidoreductase activity"/>
    <property type="evidence" value="ECO:0007669"/>
    <property type="project" value="InterPro"/>
</dbReference>
<dbReference type="InterPro" id="IPR036318">
    <property type="entry name" value="FAD-bd_PCMH-like_sf"/>
</dbReference>
<dbReference type="InterPro" id="IPR051312">
    <property type="entry name" value="Diverse_Substr_Oxidored"/>
</dbReference>
<dbReference type="SUPFAM" id="SSF55447">
    <property type="entry name" value="CO dehydrogenase flavoprotein C-terminal domain-like"/>
    <property type="match status" value="1"/>
</dbReference>
<gene>
    <name evidence="3" type="ORF">HH212_06470</name>
</gene>
<dbReference type="Gene3D" id="3.30.390.50">
    <property type="entry name" value="CO dehydrogenase flavoprotein, C-terminal domain"/>
    <property type="match status" value="1"/>
</dbReference>
<reference evidence="3 4" key="1">
    <citation type="submission" date="2020-04" db="EMBL/GenBank/DDBJ databases">
        <title>Genome sequencing of novel species.</title>
        <authorList>
            <person name="Heo J."/>
            <person name="Kim S.-J."/>
            <person name="Kim J.-S."/>
            <person name="Hong S.-B."/>
            <person name="Kwon S.-W."/>
        </authorList>
    </citation>
    <scope>NUCLEOTIDE SEQUENCE [LARGE SCALE GENOMIC DNA]</scope>
    <source>
        <strain evidence="3 4">GN2-R2</strain>
    </source>
</reference>
<keyword evidence="1" id="KW-0285">Flavoprotein</keyword>
<dbReference type="InterPro" id="IPR005107">
    <property type="entry name" value="CO_DH_flav_C"/>
</dbReference>
<organism evidence="3 4">
    <name type="scientific">Massilia forsythiae</name>
    <dbReference type="NCBI Taxonomy" id="2728020"/>
    <lineage>
        <taxon>Bacteria</taxon>
        <taxon>Pseudomonadati</taxon>
        <taxon>Pseudomonadota</taxon>
        <taxon>Betaproteobacteria</taxon>
        <taxon>Burkholderiales</taxon>
        <taxon>Oxalobacteraceae</taxon>
        <taxon>Telluria group</taxon>
        <taxon>Massilia</taxon>
    </lineage>
</organism>
<dbReference type="Gene3D" id="3.30.43.10">
    <property type="entry name" value="Uridine Diphospho-n-acetylenolpyruvylglucosamine Reductase, domain 2"/>
    <property type="match status" value="1"/>
</dbReference>
<dbReference type="Proteomes" id="UP000502415">
    <property type="component" value="Chromosome"/>
</dbReference>
<dbReference type="InterPro" id="IPR036683">
    <property type="entry name" value="CO_DH_flav_C_dom_sf"/>
</dbReference>
<evidence type="ECO:0000256" key="1">
    <source>
        <dbReference type="ARBA" id="ARBA00022827"/>
    </source>
</evidence>
<dbReference type="SMART" id="SM01092">
    <property type="entry name" value="CO_deh_flav_C"/>
    <property type="match status" value="1"/>
</dbReference>
<keyword evidence="1" id="KW-0274">FAD</keyword>
<dbReference type="PANTHER" id="PTHR42659:SF1">
    <property type="entry name" value="OXIDOREDUCTASE"/>
    <property type="match status" value="1"/>
</dbReference>
<dbReference type="Pfam" id="PF03450">
    <property type="entry name" value="CO_deh_flav_C"/>
    <property type="match status" value="1"/>
</dbReference>
<dbReference type="SUPFAM" id="SSF56176">
    <property type="entry name" value="FAD-binding/transporter-associated domain-like"/>
    <property type="match status" value="1"/>
</dbReference>
<dbReference type="InterPro" id="IPR002346">
    <property type="entry name" value="Mopterin_DH_FAD-bd"/>
</dbReference>
<dbReference type="InterPro" id="IPR016166">
    <property type="entry name" value="FAD-bd_PCMH"/>
</dbReference>
<dbReference type="PROSITE" id="PS51387">
    <property type="entry name" value="FAD_PCMH"/>
    <property type="match status" value="1"/>
</dbReference>
<feature type="domain" description="FAD-binding PCMH-type" evidence="2">
    <location>
        <begin position="1"/>
        <end position="221"/>
    </location>
</feature>
<dbReference type="Pfam" id="PF00941">
    <property type="entry name" value="FAD_binding_5"/>
    <property type="match status" value="1"/>
</dbReference>
<proteinExistence type="predicted"/>
<accession>A0A7Z2VUJ1</accession>